<keyword evidence="3" id="KW-0812">Transmembrane</keyword>
<dbReference type="GO" id="GO:0080120">
    <property type="term" value="P:CAAX-box protein maturation"/>
    <property type="evidence" value="ECO:0007669"/>
    <property type="project" value="UniProtKB-ARBA"/>
</dbReference>
<evidence type="ECO:0000259" key="4">
    <source>
        <dbReference type="Pfam" id="PF02517"/>
    </source>
</evidence>
<feature type="compositionally biased region" description="Basic and acidic residues" evidence="2">
    <location>
        <begin position="1460"/>
        <end position="1482"/>
    </location>
</feature>
<feature type="region of interest" description="Disordered" evidence="2">
    <location>
        <begin position="1052"/>
        <end position="1162"/>
    </location>
</feature>
<feature type="transmembrane region" description="Helical" evidence="3">
    <location>
        <begin position="1868"/>
        <end position="1889"/>
    </location>
</feature>
<keyword evidence="3" id="KW-0472">Membrane</keyword>
<feature type="transmembrane region" description="Helical" evidence="3">
    <location>
        <begin position="1656"/>
        <end position="1677"/>
    </location>
</feature>
<keyword evidence="3" id="KW-1133">Transmembrane helix</keyword>
<feature type="region of interest" description="Disordered" evidence="2">
    <location>
        <begin position="1502"/>
        <end position="1536"/>
    </location>
</feature>
<name>A0AAE1XQJ1_9LAMI</name>
<keyword evidence="7" id="KW-1185">Reference proteome</keyword>
<dbReference type="GO" id="GO:0004175">
    <property type="term" value="F:endopeptidase activity"/>
    <property type="evidence" value="ECO:0007669"/>
    <property type="project" value="UniProtKB-ARBA"/>
</dbReference>
<dbReference type="Gene3D" id="3.40.50.1820">
    <property type="entry name" value="alpha/beta hydrolase"/>
    <property type="match status" value="1"/>
</dbReference>
<dbReference type="Pfam" id="PF24930">
    <property type="entry name" value="DUF7750"/>
    <property type="match status" value="1"/>
</dbReference>
<reference evidence="6" key="1">
    <citation type="submission" date="2020-06" db="EMBL/GenBank/DDBJ databases">
        <authorList>
            <person name="Li T."/>
            <person name="Hu X."/>
            <person name="Zhang T."/>
            <person name="Song X."/>
            <person name="Zhang H."/>
            <person name="Dai N."/>
            <person name="Sheng W."/>
            <person name="Hou X."/>
            <person name="Wei L."/>
        </authorList>
    </citation>
    <scope>NUCLEOTIDE SEQUENCE</scope>
    <source>
        <strain evidence="6">3651</strain>
        <tissue evidence="6">Leaf</tissue>
    </source>
</reference>
<comment type="similarity">
    <text evidence="1">Belongs to the AB hydrolase superfamily. AB hydrolase 4 family.</text>
</comment>
<feature type="compositionally biased region" description="Basic and acidic residues" evidence="2">
    <location>
        <begin position="1127"/>
        <end position="1136"/>
    </location>
</feature>
<feature type="domain" description="CAAX prenyl protease 2/Lysostaphin resistance protein A-like" evidence="4">
    <location>
        <begin position="1755"/>
        <end position="1836"/>
    </location>
</feature>
<feature type="transmembrane region" description="Helical" evidence="3">
    <location>
        <begin position="1622"/>
        <end position="1644"/>
    </location>
</feature>
<feature type="non-terminal residue" evidence="6">
    <location>
        <position position="1905"/>
    </location>
</feature>
<dbReference type="GO" id="GO:0034338">
    <property type="term" value="F:short-chain carboxylesterase activity"/>
    <property type="evidence" value="ECO:0007669"/>
    <property type="project" value="TreeGrafter"/>
</dbReference>
<comment type="caution">
    <text evidence="6">The sequence shown here is derived from an EMBL/GenBank/DDBJ whole genome shotgun (WGS) entry which is preliminary data.</text>
</comment>
<evidence type="ECO:0008006" key="8">
    <source>
        <dbReference type="Google" id="ProtNLM"/>
    </source>
</evidence>
<organism evidence="6 7">
    <name type="scientific">Sesamum alatum</name>
    <dbReference type="NCBI Taxonomy" id="300844"/>
    <lineage>
        <taxon>Eukaryota</taxon>
        <taxon>Viridiplantae</taxon>
        <taxon>Streptophyta</taxon>
        <taxon>Embryophyta</taxon>
        <taxon>Tracheophyta</taxon>
        <taxon>Spermatophyta</taxon>
        <taxon>Magnoliopsida</taxon>
        <taxon>eudicotyledons</taxon>
        <taxon>Gunneridae</taxon>
        <taxon>Pentapetalae</taxon>
        <taxon>asterids</taxon>
        <taxon>lamiids</taxon>
        <taxon>Lamiales</taxon>
        <taxon>Pedaliaceae</taxon>
        <taxon>Sesamum</taxon>
    </lineage>
</organism>
<feature type="compositionally biased region" description="Basic and acidic residues" evidence="2">
    <location>
        <begin position="1085"/>
        <end position="1100"/>
    </location>
</feature>
<dbReference type="InterPro" id="IPR003675">
    <property type="entry name" value="Rce1/LyrA-like_dom"/>
</dbReference>
<dbReference type="Proteomes" id="UP001293254">
    <property type="component" value="Unassembled WGS sequence"/>
</dbReference>
<feature type="compositionally biased region" description="Basic and acidic residues" evidence="2">
    <location>
        <begin position="853"/>
        <end position="862"/>
    </location>
</feature>
<reference evidence="6" key="2">
    <citation type="journal article" date="2024" name="Plant">
        <title>Genomic evolution and insights into agronomic trait innovations of Sesamum species.</title>
        <authorList>
            <person name="Miao H."/>
            <person name="Wang L."/>
            <person name="Qu L."/>
            <person name="Liu H."/>
            <person name="Sun Y."/>
            <person name="Le M."/>
            <person name="Wang Q."/>
            <person name="Wei S."/>
            <person name="Zheng Y."/>
            <person name="Lin W."/>
            <person name="Duan Y."/>
            <person name="Cao H."/>
            <person name="Xiong S."/>
            <person name="Wang X."/>
            <person name="Wei L."/>
            <person name="Li C."/>
            <person name="Ma Q."/>
            <person name="Ju M."/>
            <person name="Zhao R."/>
            <person name="Li G."/>
            <person name="Mu C."/>
            <person name="Tian Q."/>
            <person name="Mei H."/>
            <person name="Zhang T."/>
            <person name="Gao T."/>
            <person name="Zhang H."/>
        </authorList>
    </citation>
    <scope>NUCLEOTIDE SEQUENCE</scope>
    <source>
        <strain evidence="6">3651</strain>
    </source>
</reference>
<feature type="compositionally biased region" description="Polar residues" evidence="2">
    <location>
        <begin position="1101"/>
        <end position="1110"/>
    </location>
</feature>
<dbReference type="SUPFAM" id="SSF53474">
    <property type="entry name" value="alpha/beta-Hydrolases"/>
    <property type="match status" value="1"/>
</dbReference>
<evidence type="ECO:0000259" key="5">
    <source>
        <dbReference type="Pfam" id="PF24930"/>
    </source>
</evidence>
<accession>A0AAE1XQJ1</accession>
<feature type="compositionally biased region" description="Polar residues" evidence="2">
    <location>
        <begin position="908"/>
        <end position="920"/>
    </location>
</feature>
<dbReference type="GO" id="GO:0047372">
    <property type="term" value="F:monoacylglycerol lipase activity"/>
    <property type="evidence" value="ECO:0007669"/>
    <property type="project" value="TreeGrafter"/>
</dbReference>
<feature type="compositionally biased region" description="Polar residues" evidence="2">
    <location>
        <begin position="1001"/>
        <end position="1010"/>
    </location>
</feature>
<feature type="compositionally biased region" description="Low complexity" evidence="2">
    <location>
        <begin position="872"/>
        <end position="882"/>
    </location>
</feature>
<gene>
    <name evidence="6" type="ORF">Salat_2685600</name>
</gene>
<evidence type="ECO:0000256" key="1">
    <source>
        <dbReference type="ARBA" id="ARBA00010884"/>
    </source>
</evidence>
<feature type="compositionally biased region" description="Basic and acidic residues" evidence="2">
    <location>
        <begin position="1517"/>
        <end position="1534"/>
    </location>
</feature>
<evidence type="ECO:0000313" key="6">
    <source>
        <dbReference type="EMBL" id="KAK4415782.1"/>
    </source>
</evidence>
<feature type="region of interest" description="Disordered" evidence="2">
    <location>
        <begin position="816"/>
        <end position="1017"/>
    </location>
</feature>
<dbReference type="EMBL" id="JACGWO010000011">
    <property type="protein sequence ID" value="KAK4415782.1"/>
    <property type="molecule type" value="Genomic_DNA"/>
</dbReference>
<dbReference type="Pfam" id="PF02517">
    <property type="entry name" value="Rce1-like"/>
    <property type="match status" value="1"/>
</dbReference>
<protein>
    <recommendedName>
        <fullName evidence="8">Embryogenesis-associated protein EMB8</fullName>
    </recommendedName>
</protein>
<feature type="compositionally biased region" description="Basic and acidic residues" evidence="2">
    <location>
        <begin position="931"/>
        <end position="974"/>
    </location>
</feature>
<dbReference type="InterPro" id="IPR050960">
    <property type="entry name" value="AB_hydrolase_4_sf"/>
</dbReference>
<feature type="transmembrane region" description="Helical" evidence="3">
    <location>
        <begin position="1707"/>
        <end position="1731"/>
    </location>
</feature>
<dbReference type="PANTHER" id="PTHR10794:SF92">
    <property type="entry name" value="EMBRYOGENESIS-ASSOCIATED PROTEIN EMB8"/>
    <property type="match status" value="1"/>
</dbReference>
<feature type="domain" description="DUF7750" evidence="5">
    <location>
        <begin position="707"/>
        <end position="771"/>
    </location>
</feature>
<feature type="transmembrane region" description="Helical" evidence="3">
    <location>
        <begin position="1834"/>
        <end position="1856"/>
    </location>
</feature>
<proteinExistence type="inferred from homology"/>
<evidence type="ECO:0000256" key="2">
    <source>
        <dbReference type="SAM" id="MobiDB-lite"/>
    </source>
</evidence>
<evidence type="ECO:0000313" key="7">
    <source>
        <dbReference type="Proteomes" id="UP001293254"/>
    </source>
</evidence>
<feature type="compositionally biased region" description="Basic and acidic residues" evidence="2">
    <location>
        <begin position="831"/>
        <end position="842"/>
    </location>
</feature>
<feature type="compositionally biased region" description="Polar residues" evidence="2">
    <location>
        <begin position="975"/>
        <end position="986"/>
    </location>
</feature>
<feature type="region of interest" description="Disordered" evidence="2">
    <location>
        <begin position="1445"/>
        <end position="1482"/>
    </location>
</feature>
<dbReference type="PANTHER" id="PTHR10794">
    <property type="entry name" value="ABHYDROLASE DOMAIN-CONTAINING PROTEIN"/>
    <property type="match status" value="1"/>
</dbReference>
<evidence type="ECO:0000256" key="3">
    <source>
        <dbReference type="SAM" id="Phobius"/>
    </source>
</evidence>
<dbReference type="InterPro" id="IPR056652">
    <property type="entry name" value="DUF7750"/>
</dbReference>
<dbReference type="InterPro" id="IPR029058">
    <property type="entry name" value="AB_hydrolase_fold"/>
</dbReference>
<sequence length="1905" mass="210197">KKPRYSFPGSGGNRRPLFLFSSYTQLNVLVGDPRLRPTPHSLCVFSNLPKFGSKQTRFLYGQDRTVETQEPHRTEQLVFCPHLLFKQYTYAIFNSQPSYKTTQGLAPFPTTLHRGDTEYAADEPPAAAAASEMSLAFGQTQFVLPPSVLHRRAIPSRQHHSAWKRRLLKPLTVHSRLNPPSSPFDDLFHSLLSQFPSLNSLNYIAPTLGLASGLAALFISSTSRELLPDSETIGDSNSDIGEWILFTSPTPFNRFVTLRCPSIFFPGNELLEDVNEKLIKEERHYVKLNNGRMIRPVKSGGDVDEKMVYQRICVATTDGGVLSLDWPSNLDLEEERGLDTTVLVVPGTAEGSNERKIRVFVCECLRRGVFPVVMNPRGCAGSPLTTARLFTAADSDDISTAVQFISKKRPWTTLMSVGWEYGANMLTKYLAEFGERTPLTAVTCIDNPFDLEEATRSAVHHTYFDQRHTDGLINILQCNKELFQGRGKGFDVERALSASSTRDFDRAISIVSHGFDTIEEFYAKSSTRDVIGKVKIPVLFIQNDDGKVPLFSIPRSSIAANPYTSLLLCSYLPSSKMMGDRLTFSWCQHLTLEWLMAVELGLLKGRHPLLKDVDFTINPSKGRALVESRTSSKRERVDKLLNVTNGSSTSPPVDIFQENDARHTKDIREPPPIIKGVQQDNSDINEQSNATTEAVVEEGINSFDERGQVLQTAEVVMNMLDISMPDTLSDEQKKKVLNAVGQGETLIKALQDAVPDDVRGKLTTAVSGILQTHGSNLKFDKLLSLKHMPDVAPGLNSKGLEKVRLTKAKCDEDVHSFDQQKGIDDPVDGSTKVDRNSDKPPADIELEEQSLEILEKPNDTSKYESTGNHGSNNHNLDNVNQNDMGNSLENEQVLGVSKAQSSDKENVTESNANQEFSSMSEGPGGTQDIVAEQKKVEGESGKGESDPIEENKKHKDDFSTDQKMSEADLTEDKSSAPSPASGTQVVENEAENSPSKEEKGQVSNPSQNSGDPPRFSVSQALDALTGFDDSTQVAVNSVFHVIEDMINQLEVEKDKKNEADGENNASEVNGIEEVKELTEGPVSKTHLEQNEHKSGKRVDSRSNTSRQSGDSDGPLLYDSPGSGYKYNEQHYAHGDHNSNSSDKNHTRRQFGSGDKNSFVSSSGEPPAGFVKCVNSSLQKVPSYLITFPYGDPLYKEYLKTYLYMRMRNAKLQDLDNMSALHLDYIPEEGQWKLREQVEENNACLDEYATCGGGYREDQTKTPRRSEHTDNIIEPSYVILDSDRQQDQNEELKEMRVVNDNIEFGATEIEETILFVKSLIVECLNIEVGRRASAADMEELELKLTGEIECIANAVSMAAGQGKLHMRKGNENLPDKLGTLDGESIIKAISSAVQDTEYLRRVLPVGVVVGSSLAALRKFFDVATLDGNDEKDLALDQVGKSTERLVEVSEKESSKMLLENGEEKDNFTSPGGEKEDNADLEKSKRKDLMVGAVTAALGASALLAHQPNTATDGTPNEPLKEKQNSKEPSKLDDLSGKNQNNIVTSLAEKAMSVASPVVPVKEDGEVDHERLVAMLAELGQKGGILRLVGKVALLWGGIRGAMSLTDKLISFLRIAERPFFQRILGFVFMVLLLWSPVVLPLLPTLMQSWATRNPFKIAECACIAGLYVSIMIMVTLWGKRIRKYDDPLVQYGLDLASVSKFQSFLKGLVGGGVLVILIHAVNTSLGCAHLCWPTILSSSSSEPVSLIKSCGRMLMLIVQGIATATGVSVVEELLFRSWLPQEIAADFGYHRGIVISGLAFALSQRSIWEIPGLWLLSLSLSGARQKSQGSLSLPIGLRTGILASNFILRTSGFLTYQPNFPLWLTGGHPFQPFSGVVGVAFSLVLAVIFYPRQPSYRERITRVIRE</sequence>